<dbReference type="GO" id="GO:0008168">
    <property type="term" value="F:methyltransferase activity"/>
    <property type="evidence" value="ECO:0007669"/>
    <property type="project" value="UniProtKB-KW"/>
</dbReference>
<keyword evidence="2" id="KW-0732">Signal</keyword>
<evidence type="ECO:0000313" key="3">
    <source>
        <dbReference type="EMBL" id="OYX30793.1"/>
    </source>
</evidence>
<organism evidence="3 4">
    <name type="scientific">Brevundimonas subvibrioides</name>
    <dbReference type="NCBI Taxonomy" id="74313"/>
    <lineage>
        <taxon>Bacteria</taxon>
        <taxon>Pseudomonadati</taxon>
        <taxon>Pseudomonadota</taxon>
        <taxon>Alphaproteobacteria</taxon>
        <taxon>Caulobacterales</taxon>
        <taxon>Caulobacteraceae</taxon>
        <taxon>Brevundimonas</taxon>
    </lineage>
</organism>
<protein>
    <submittedName>
        <fullName evidence="3">Methyltransferase type 11</fullName>
    </submittedName>
</protein>
<proteinExistence type="predicted"/>
<feature type="chain" id="PRO_5012129811" evidence="2">
    <location>
        <begin position="19"/>
        <end position="286"/>
    </location>
</feature>
<comment type="caution">
    <text evidence="3">The sequence shown here is derived from an EMBL/GenBank/DDBJ whole genome shotgun (WGS) entry which is preliminary data.</text>
</comment>
<keyword evidence="3" id="KW-0808">Transferase</keyword>
<sequence length="286" mass="29911">MRLVAATPLCIAALMVAACDGDNSVRISSTTSETEAKGVLKVIETLQCPETIGVLTRKGSAHAGGDVCVYSGPRGAEVSLHLIKLDDENADGVLDRFEQELSRSMPHTAAALAAAQEASEARAEADAASAQADSARAEASAASGDRASVRMPGLSIEAEGERADVRLPGLTVEAEGDTANVRFGNFSIQADDANQTVDVRSDDESVSVQARDDAAEIRTRAPGDTVRTTYILTDNRPAEEGWRLVGFEARGPEGGPIVVATVRAKDRDSDGVFDSAKDLVTLNVGE</sequence>
<feature type="signal peptide" evidence="2">
    <location>
        <begin position="1"/>
        <end position="18"/>
    </location>
</feature>
<evidence type="ECO:0000256" key="2">
    <source>
        <dbReference type="SAM" id="SignalP"/>
    </source>
</evidence>
<evidence type="ECO:0000256" key="1">
    <source>
        <dbReference type="SAM" id="MobiDB-lite"/>
    </source>
</evidence>
<accession>A0A258FG59</accession>
<reference evidence="3 4" key="1">
    <citation type="submission" date="2017-03" db="EMBL/GenBank/DDBJ databases">
        <title>Lifting the veil on microbial sulfur biogeochemistry in mining wastewaters.</title>
        <authorList>
            <person name="Kantor R.S."/>
            <person name="Colenbrander Nelson T."/>
            <person name="Marshall S."/>
            <person name="Bennett D."/>
            <person name="Apte S."/>
            <person name="Camacho D."/>
            <person name="Thomas B.C."/>
            <person name="Warren L.A."/>
            <person name="Banfield J.F."/>
        </authorList>
    </citation>
    <scope>NUCLEOTIDE SEQUENCE [LARGE SCALE GENOMIC DNA]</scope>
    <source>
        <strain evidence="3">32-69-9</strain>
    </source>
</reference>
<dbReference type="AlphaFoldDB" id="A0A258FG59"/>
<keyword evidence="3" id="KW-0489">Methyltransferase</keyword>
<dbReference type="Proteomes" id="UP000215595">
    <property type="component" value="Unassembled WGS sequence"/>
</dbReference>
<feature type="compositionally biased region" description="Low complexity" evidence="1">
    <location>
        <begin position="126"/>
        <end position="146"/>
    </location>
</feature>
<dbReference type="EMBL" id="NCEB01000039">
    <property type="protein sequence ID" value="OYX30793.1"/>
    <property type="molecule type" value="Genomic_DNA"/>
</dbReference>
<name>A0A258FG59_9CAUL</name>
<gene>
    <name evidence="3" type="ORF">B7Z01_13860</name>
</gene>
<feature type="region of interest" description="Disordered" evidence="1">
    <location>
        <begin position="122"/>
        <end position="146"/>
    </location>
</feature>
<dbReference type="PROSITE" id="PS51257">
    <property type="entry name" value="PROKAR_LIPOPROTEIN"/>
    <property type="match status" value="1"/>
</dbReference>
<dbReference type="GO" id="GO:0032259">
    <property type="term" value="P:methylation"/>
    <property type="evidence" value="ECO:0007669"/>
    <property type="project" value="UniProtKB-KW"/>
</dbReference>
<evidence type="ECO:0000313" key="4">
    <source>
        <dbReference type="Proteomes" id="UP000215595"/>
    </source>
</evidence>